<dbReference type="Pfam" id="PF04083">
    <property type="entry name" value="Abhydro_lipase"/>
    <property type="match status" value="1"/>
</dbReference>
<dbReference type="Proteomes" id="UP001162156">
    <property type="component" value="Unassembled WGS sequence"/>
</dbReference>
<proteinExistence type="predicted"/>
<protein>
    <recommendedName>
        <fullName evidence="1">Partial AB-hydrolase lipase domain-containing protein</fullName>
    </recommendedName>
</protein>
<organism evidence="2 3">
    <name type="scientific">Rhamnusium bicolor</name>
    <dbReference type="NCBI Taxonomy" id="1586634"/>
    <lineage>
        <taxon>Eukaryota</taxon>
        <taxon>Metazoa</taxon>
        <taxon>Ecdysozoa</taxon>
        <taxon>Arthropoda</taxon>
        <taxon>Hexapoda</taxon>
        <taxon>Insecta</taxon>
        <taxon>Pterygota</taxon>
        <taxon>Neoptera</taxon>
        <taxon>Endopterygota</taxon>
        <taxon>Coleoptera</taxon>
        <taxon>Polyphaga</taxon>
        <taxon>Cucujiformia</taxon>
        <taxon>Chrysomeloidea</taxon>
        <taxon>Cerambycidae</taxon>
        <taxon>Lepturinae</taxon>
        <taxon>Rhagiini</taxon>
        <taxon>Rhamnusium</taxon>
    </lineage>
</organism>
<sequence length="109" mass="12822">MNTEIIAKYGYPIETHEISTEDGYLLDVYRLPYGRRSSTKEINRYPVIVNHGLMGSAENFILTGPNKSLSYMLADNGYDVWLLNSRGSWHSRKHKTMDPDRDMQYWQFR</sequence>
<evidence type="ECO:0000259" key="1">
    <source>
        <dbReference type="Pfam" id="PF04083"/>
    </source>
</evidence>
<gene>
    <name evidence="2" type="ORF">NQ314_017887</name>
</gene>
<comment type="caution">
    <text evidence="2">The sequence shown here is derived from an EMBL/GenBank/DDBJ whole genome shotgun (WGS) entry which is preliminary data.</text>
</comment>
<dbReference type="PANTHER" id="PTHR11005">
    <property type="entry name" value="LYSOSOMAL ACID LIPASE-RELATED"/>
    <property type="match status" value="1"/>
</dbReference>
<name>A0AAV8WSA3_9CUCU</name>
<keyword evidence="3" id="KW-1185">Reference proteome</keyword>
<evidence type="ECO:0000313" key="2">
    <source>
        <dbReference type="EMBL" id="KAJ8929438.1"/>
    </source>
</evidence>
<accession>A0AAV8WSA3</accession>
<dbReference type="InterPro" id="IPR006693">
    <property type="entry name" value="AB_hydrolase_lipase"/>
</dbReference>
<evidence type="ECO:0000313" key="3">
    <source>
        <dbReference type="Proteomes" id="UP001162156"/>
    </source>
</evidence>
<dbReference type="GO" id="GO:0006629">
    <property type="term" value="P:lipid metabolic process"/>
    <property type="evidence" value="ECO:0007669"/>
    <property type="project" value="InterPro"/>
</dbReference>
<feature type="domain" description="Partial AB-hydrolase lipase" evidence="1">
    <location>
        <begin position="3"/>
        <end position="63"/>
    </location>
</feature>
<dbReference type="InterPro" id="IPR029058">
    <property type="entry name" value="AB_hydrolase_fold"/>
</dbReference>
<dbReference type="SUPFAM" id="SSF53474">
    <property type="entry name" value="alpha/beta-Hydrolases"/>
    <property type="match status" value="1"/>
</dbReference>
<dbReference type="Gene3D" id="3.40.50.1820">
    <property type="entry name" value="alpha/beta hydrolase"/>
    <property type="match status" value="1"/>
</dbReference>
<reference evidence="2" key="1">
    <citation type="journal article" date="2023" name="Insect Mol. Biol.">
        <title>Genome sequencing provides insights into the evolution of gene families encoding plant cell wall-degrading enzymes in longhorned beetles.</title>
        <authorList>
            <person name="Shin N.R."/>
            <person name="Okamura Y."/>
            <person name="Kirsch R."/>
            <person name="Pauchet Y."/>
        </authorList>
    </citation>
    <scope>NUCLEOTIDE SEQUENCE</scope>
    <source>
        <strain evidence="2">RBIC_L_NR</strain>
    </source>
</reference>
<dbReference type="AlphaFoldDB" id="A0AAV8WSA3"/>
<dbReference type="EMBL" id="JANEYF010005005">
    <property type="protein sequence ID" value="KAJ8929438.1"/>
    <property type="molecule type" value="Genomic_DNA"/>
</dbReference>